<dbReference type="SUPFAM" id="SSF49464">
    <property type="entry name" value="Carboxypeptidase regulatory domain-like"/>
    <property type="match status" value="1"/>
</dbReference>
<organism evidence="4 5">
    <name type="scientific">Streptomyces spiralis</name>
    <dbReference type="NCBI Taxonomy" id="66376"/>
    <lineage>
        <taxon>Bacteria</taxon>
        <taxon>Bacillati</taxon>
        <taxon>Actinomycetota</taxon>
        <taxon>Actinomycetes</taxon>
        <taxon>Kitasatosporales</taxon>
        <taxon>Streptomycetaceae</taxon>
        <taxon>Streptomyces</taxon>
    </lineage>
</organism>
<evidence type="ECO:0000256" key="1">
    <source>
        <dbReference type="ARBA" id="ARBA00008812"/>
    </source>
</evidence>
<dbReference type="SMART" id="SM00867">
    <property type="entry name" value="YceI"/>
    <property type="match status" value="1"/>
</dbReference>
<reference evidence="4" key="1">
    <citation type="journal article" date="2014" name="Int. J. Syst. Evol. Microbiol.">
        <title>Complete genome sequence of Corynebacterium casei LMG S-19264T (=DSM 44701T), isolated from a smear-ripened cheese.</title>
        <authorList>
            <consortium name="US DOE Joint Genome Institute (JGI-PGF)"/>
            <person name="Walter F."/>
            <person name="Albersmeier A."/>
            <person name="Kalinowski J."/>
            <person name="Ruckert C."/>
        </authorList>
    </citation>
    <scope>NUCLEOTIDE SEQUENCE</scope>
    <source>
        <strain evidence="4">JCM 3302</strain>
    </source>
</reference>
<keyword evidence="5" id="KW-1185">Reference proteome</keyword>
<comment type="similarity">
    <text evidence="1">Belongs to the UPF0312 family.</text>
</comment>
<dbReference type="SUPFAM" id="SSF101874">
    <property type="entry name" value="YceI-like"/>
    <property type="match status" value="1"/>
</dbReference>
<evidence type="ECO:0000259" key="3">
    <source>
        <dbReference type="SMART" id="SM00867"/>
    </source>
</evidence>
<reference evidence="4" key="2">
    <citation type="submission" date="2020-09" db="EMBL/GenBank/DDBJ databases">
        <authorList>
            <person name="Sun Q."/>
            <person name="Ohkuma M."/>
        </authorList>
    </citation>
    <scope>NUCLEOTIDE SEQUENCE</scope>
    <source>
        <strain evidence="4">JCM 3302</strain>
    </source>
</reference>
<dbReference type="Gene3D" id="2.60.40.1120">
    <property type="entry name" value="Carboxypeptidase-like, regulatory domain"/>
    <property type="match status" value="1"/>
</dbReference>
<dbReference type="PANTHER" id="PTHR34406">
    <property type="entry name" value="PROTEIN YCEI"/>
    <property type="match status" value="1"/>
</dbReference>
<sequence length="301" mass="32364">MFTLPWRRTRSTGSGRIAPGGLPLPEGAGRVECQVMDPVGVPMQAAVTVLDRTGQAVTEGSTDAYGLFTAAVPPGDYQLSVLCEGFRPHRAPVQVFPDTTASVGVVQLATAPLPPVPGPGRWEIDPDHSAVRFVARHIGLAEIHGRFNRFSGSLWIAERMRDSQVEVYIEADSIDTGVRMRDDHLRSADFLDAAVHPYLRFSGGDFVHRGGSRWSVTGVLELHGVARTVKLDTQYLGLGTGMAGETRAACKAVTELHREDFTLTWQKMLAHGIAAIGATIRVELDIQVVQAAQSDGASAST</sequence>
<dbReference type="Pfam" id="PF04264">
    <property type="entry name" value="YceI"/>
    <property type="match status" value="1"/>
</dbReference>
<proteinExistence type="inferred from homology"/>
<dbReference type="RefSeq" id="WP_189908447.1">
    <property type="nucleotide sequence ID" value="NZ_BNBC01000113.1"/>
</dbReference>
<dbReference type="InterPro" id="IPR008969">
    <property type="entry name" value="CarboxyPept-like_regulatory"/>
</dbReference>
<accession>A0A919E7H7</accession>
<comment type="caution">
    <text evidence="4">The sequence shown here is derived from an EMBL/GenBank/DDBJ whole genome shotgun (WGS) entry which is preliminary data.</text>
</comment>
<dbReference type="Gene3D" id="2.40.128.110">
    <property type="entry name" value="Lipid/polyisoprenoid-binding, YceI-like"/>
    <property type="match status" value="1"/>
</dbReference>
<feature type="region of interest" description="Disordered" evidence="2">
    <location>
        <begin position="1"/>
        <end position="23"/>
    </location>
</feature>
<gene>
    <name evidence="4" type="ORF">GCM10014715_89570</name>
</gene>
<dbReference type="EMBL" id="BNBC01000113">
    <property type="protein sequence ID" value="GHF21599.1"/>
    <property type="molecule type" value="Genomic_DNA"/>
</dbReference>
<name>A0A919E7H7_9ACTN</name>
<dbReference type="InterPro" id="IPR007372">
    <property type="entry name" value="Lipid/polyisoprenoid-bd_YceI"/>
</dbReference>
<dbReference type="AlphaFoldDB" id="A0A919E7H7"/>
<evidence type="ECO:0000313" key="5">
    <source>
        <dbReference type="Proteomes" id="UP000641386"/>
    </source>
</evidence>
<dbReference type="PANTHER" id="PTHR34406:SF1">
    <property type="entry name" value="PROTEIN YCEI"/>
    <property type="match status" value="1"/>
</dbReference>
<dbReference type="Pfam" id="PF13620">
    <property type="entry name" value="CarboxypepD_reg"/>
    <property type="match status" value="1"/>
</dbReference>
<evidence type="ECO:0000256" key="2">
    <source>
        <dbReference type="SAM" id="MobiDB-lite"/>
    </source>
</evidence>
<protein>
    <recommendedName>
        <fullName evidence="3">Lipid/polyisoprenoid-binding YceI-like domain-containing protein</fullName>
    </recommendedName>
</protein>
<dbReference type="InterPro" id="IPR036761">
    <property type="entry name" value="TTHA0802/YceI-like_sf"/>
</dbReference>
<feature type="domain" description="Lipid/polyisoprenoid-binding YceI-like" evidence="3">
    <location>
        <begin position="121"/>
        <end position="289"/>
    </location>
</feature>
<dbReference type="Proteomes" id="UP000641386">
    <property type="component" value="Unassembled WGS sequence"/>
</dbReference>
<evidence type="ECO:0000313" key="4">
    <source>
        <dbReference type="EMBL" id="GHF21599.1"/>
    </source>
</evidence>